<dbReference type="InterPro" id="IPR050627">
    <property type="entry name" value="Nitroreductase/BluB"/>
</dbReference>
<evidence type="ECO:0000313" key="4">
    <source>
        <dbReference type="EMBL" id="SBV91062.1"/>
    </source>
</evidence>
<evidence type="ECO:0000256" key="2">
    <source>
        <dbReference type="SAM" id="SignalP"/>
    </source>
</evidence>
<feature type="domain" description="Nitroreductase" evidence="3">
    <location>
        <begin position="40"/>
        <end position="198"/>
    </location>
</feature>
<proteinExistence type="predicted"/>
<dbReference type="SUPFAM" id="SSF55469">
    <property type="entry name" value="FMN-dependent nitroreductase-like"/>
    <property type="match status" value="1"/>
</dbReference>
<dbReference type="AlphaFoldDB" id="A0A212IV60"/>
<dbReference type="InterPro" id="IPR029479">
    <property type="entry name" value="Nitroreductase"/>
</dbReference>
<dbReference type="CDD" id="cd02136">
    <property type="entry name" value="PnbA_NfnB-like"/>
    <property type="match status" value="1"/>
</dbReference>
<dbReference type="GO" id="GO:0005829">
    <property type="term" value="C:cytosol"/>
    <property type="evidence" value="ECO:0007669"/>
    <property type="project" value="TreeGrafter"/>
</dbReference>
<dbReference type="PANTHER" id="PTHR23026">
    <property type="entry name" value="NADPH NITROREDUCTASE"/>
    <property type="match status" value="1"/>
</dbReference>
<keyword evidence="2" id="KW-0732">Signal</keyword>
<keyword evidence="1" id="KW-0520">NAD</keyword>
<feature type="chain" id="PRO_5012103444" description="Nitroreductase domain-containing protein" evidence="2">
    <location>
        <begin position="24"/>
        <end position="217"/>
    </location>
</feature>
<evidence type="ECO:0000256" key="1">
    <source>
        <dbReference type="ARBA" id="ARBA00023027"/>
    </source>
</evidence>
<dbReference type="EMBL" id="FLUM01000001">
    <property type="protein sequence ID" value="SBV91062.1"/>
    <property type="molecule type" value="Genomic_DNA"/>
</dbReference>
<accession>A0A212IV60</accession>
<organism evidence="4">
    <name type="scientific">uncultured Dysgonomonas sp</name>
    <dbReference type="NCBI Taxonomy" id="206096"/>
    <lineage>
        <taxon>Bacteria</taxon>
        <taxon>Pseudomonadati</taxon>
        <taxon>Bacteroidota</taxon>
        <taxon>Bacteroidia</taxon>
        <taxon>Bacteroidales</taxon>
        <taxon>Dysgonomonadaceae</taxon>
        <taxon>Dysgonomonas</taxon>
        <taxon>environmental samples</taxon>
    </lineage>
</organism>
<gene>
    <name evidence="4" type="ORF">KL86DYS1_10237</name>
</gene>
<dbReference type="GO" id="GO:0046256">
    <property type="term" value="P:2,4,6-trinitrotoluene catabolic process"/>
    <property type="evidence" value="ECO:0007669"/>
    <property type="project" value="TreeGrafter"/>
</dbReference>
<dbReference type="Pfam" id="PF00881">
    <property type="entry name" value="Nitroreductase"/>
    <property type="match status" value="1"/>
</dbReference>
<sequence length="217" mass="23905">MNMKKMFIAAIASLMLFSCNNSTTEKTSDMEQKNTVVEAIMSRRSIRSYKPEQITPEQLDTIVKCAINAPSALNRQSWEVRVIQSADLLSRINNSFVEKAKGKSLQGSAARAQEPGFSVFHGAPTLIIVGKDKRNPYSAVDCGLLAQNILLSAESMNIGTCTIGNMASILNDPDSKDFLKEINMPDTHEVVFGIAVGYKNESPDAKPRDESKVQYIR</sequence>
<name>A0A212IV60_9BACT</name>
<dbReference type="Gene3D" id="3.40.109.10">
    <property type="entry name" value="NADH Oxidase"/>
    <property type="match status" value="1"/>
</dbReference>
<feature type="signal peptide" evidence="2">
    <location>
        <begin position="1"/>
        <end position="23"/>
    </location>
</feature>
<dbReference type="PROSITE" id="PS51257">
    <property type="entry name" value="PROKAR_LIPOPROTEIN"/>
    <property type="match status" value="1"/>
</dbReference>
<dbReference type="PANTHER" id="PTHR23026:SF125">
    <property type="entry name" value="OXYGEN-INSENSITIVE NAD(P)H NITROREDUCTASE"/>
    <property type="match status" value="1"/>
</dbReference>
<dbReference type="GO" id="GO:0046857">
    <property type="term" value="F:oxidoreductase activity, acting on other nitrogenous compounds as donors, with NAD or NADP as acceptor"/>
    <property type="evidence" value="ECO:0007669"/>
    <property type="project" value="TreeGrafter"/>
</dbReference>
<dbReference type="InterPro" id="IPR000415">
    <property type="entry name" value="Nitroreductase-like"/>
</dbReference>
<evidence type="ECO:0000259" key="3">
    <source>
        <dbReference type="Pfam" id="PF00881"/>
    </source>
</evidence>
<protein>
    <recommendedName>
        <fullName evidence="3">Nitroreductase domain-containing protein</fullName>
    </recommendedName>
</protein>
<reference evidence="4" key="1">
    <citation type="submission" date="2016-04" db="EMBL/GenBank/DDBJ databases">
        <authorList>
            <person name="Evans L.H."/>
            <person name="Alamgir A."/>
            <person name="Owens N."/>
            <person name="Weber N.D."/>
            <person name="Virtaneva K."/>
            <person name="Barbian K."/>
            <person name="Babar A."/>
            <person name="Rosenke K."/>
        </authorList>
    </citation>
    <scope>NUCLEOTIDE SEQUENCE</scope>
    <source>
        <strain evidence="4">86-1</strain>
    </source>
</reference>